<dbReference type="Pfam" id="PF24335">
    <property type="entry name" value="DUF7503"/>
    <property type="match status" value="1"/>
</dbReference>
<dbReference type="AlphaFoldDB" id="A0A1N6W0N1"/>
<protein>
    <submittedName>
        <fullName evidence="1">Uncharacterized protein</fullName>
    </submittedName>
</protein>
<evidence type="ECO:0000313" key="1">
    <source>
        <dbReference type="EMBL" id="SIQ83687.1"/>
    </source>
</evidence>
<name>A0A1N6W0N1_9EURY</name>
<gene>
    <name evidence="1" type="ORF">SAMN05421858_0559</name>
</gene>
<sequence>MATKNAIGEFVAQHPRLLGVLFALSTLLVQAGSVIADGANSGP</sequence>
<dbReference type="EMBL" id="FTNO01000001">
    <property type="protein sequence ID" value="SIQ83687.1"/>
    <property type="molecule type" value="Genomic_DNA"/>
</dbReference>
<organism evidence="1 2">
    <name type="scientific">Haladaptatus litoreus</name>
    <dbReference type="NCBI Taxonomy" id="553468"/>
    <lineage>
        <taxon>Archaea</taxon>
        <taxon>Methanobacteriati</taxon>
        <taxon>Methanobacteriota</taxon>
        <taxon>Stenosarchaea group</taxon>
        <taxon>Halobacteria</taxon>
        <taxon>Halobacteriales</taxon>
        <taxon>Haladaptataceae</taxon>
        <taxon>Haladaptatus</taxon>
    </lineage>
</organism>
<dbReference type="RefSeq" id="WP_281247654.1">
    <property type="nucleotide sequence ID" value="NZ_FTNO01000001.1"/>
</dbReference>
<keyword evidence="2" id="KW-1185">Reference proteome</keyword>
<dbReference type="Proteomes" id="UP000186914">
    <property type="component" value="Unassembled WGS sequence"/>
</dbReference>
<proteinExistence type="predicted"/>
<reference evidence="2" key="1">
    <citation type="submission" date="2017-01" db="EMBL/GenBank/DDBJ databases">
        <authorList>
            <person name="Varghese N."/>
            <person name="Submissions S."/>
        </authorList>
    </citation>
    <scope>NUCLEOTIDE SEQUENCE [LARGE SCALE GENOMIC DNA]</scope>
    <source>
        <strain evidence="2">CGMCC 1.7737</strain>
    </source>
</reference>
<accession>A0A1N6W0N1</accession>
<evidence type="ECO:0000313" key="2">
    <source>
        <dbReference type="Proteomes" id="UP000186914"/>
    </source>
</evidence>
<dbReference type="InterPro" id="IPR055926">
    <property type="entry name" value="DUF7503"/>
</dbReference>